<dbReference type="AlphaFoldDB" id="A0A0F9RIH4"/>
<evidence type="ECO:0000313" key="2">
    <source>
        <dbReference type="EMBL" id="KKN49587.1"/>
    </source>
</evidence>
<dbReference type="Gene3D" id="3.90.320.10">
    <property type="match status" value="1"/>
</dbReference>
<feature type="domain" description="PD-(D/E)XK endonuclease-like" evidence="1">
    <location>
        <begin position="84"/>
        <end position="163"/>
    </location>
</feature>
<dbReference type="InterPro" id="IPR011604">
    <property type="entry name" value="PDDEXK-like_dom_sf"/>
</dbReference>
<protein>
    <recommendedName>
        <fullName evidence="1">PD-(D/E)XK endonuclease-like domain-containing protein</fullName>
    </recommendedName>
</protein>
<accession>A0A0F9RIH4</accession>
<dbReference type="EMBL" id="LAZR01001162">
    <property type="protein sequence ID" value="KKN49587.1"/>
    <property type="molecule type" value="Genomic_DNA"/>
</dbReference>
<dbReference type="InterPro" id="IPR038726">
    <property type="entry name" value="PDDEXK_AddAB-type"/>
</dbReference>
<dbReference type="Pfam" id="PF12705">
    <property type="entry name" value="PDDEXK_1"/>
    <property type="match status" value="1"/>
</dbReference>
<proteinExistence type="predicted"/>
<sequence>MANILKKDNALPRGYLSWSQLSLWEKDPNLYYQIYIDGMDMIRTPYLKLGTRLDEAIQNGQDEFGDPMINYLVIMFPKYPKMQYRIEIEFEGINLVGVLDGFSSLRKKLVIGEYKSGQKFTQSKADKLGQLDMYALLVWKKFGRLPDKIKLHWAETKVKENEEGKKEVFFTGKIKTFETTRTMKNLILMGGRIHKAYKEISKMWKGFGY</sequence>
<gene>
    <name evidence="2" type="ORF">LCGC14_0641520</name>
</gene>
<evidence type="ECO:0000259" key="1">
    <source>
        <dbReference type="Pfam" id="PF12705"/>
    </source>
</evidence>
<reference evidence="2" key="1">
    <citation type="journal article" date="2015" name="Nature">
        <title>Complex archaea that bridge the gap between prokaryotes and eukaryotes.</title>
        <authorList>
            <person name="Spang A."/>
            <person name="Saw J.H."/>
            <person name="Jorgensen S.L."/>
            <person name="Zaremba-Niedzwiedzka K."/>
            <person name="Martijn J."/>
            <person name="Lind A.E."/>
            <person name="van Eijk R."/>
            <person name="Schleper C."/>
            <person name="Guy L."/>
            <person name="Ettema T.J."/>
        </authorList>
    </citation>
    <scope>NUCLEOTIDE SEQUENCE</scope>
</reference>
<organism evidence="2">
    <name type="scientific">marine sediment metagenome</name>
    <dbReference type="NCBI Taxonomy" id="412755"/>
    <lineage>
        <taxon>unclassified sequences</taxon>
        <taxon>metagenomes</taxon>
        <taxon>ecological metagenomes</taxon>
    </lineage>
</organism>
<comment type="caution">
    <text evidence="2">The sequence shown here is derived from an EMBL/GenBank/DDBJ whole genome shotgun (WGS) entry which is preliminary data.</text>
</comment>
<name>A0A0F9RIH4_9ZZZZ</name>